<dbReference type="PATRIC" id="fig|1267003.4.peg.2369"/>
<dbReference type="InterPro" id="IPR028629">
    <property type="entry name" value="Cas9"/>
</dbReference>
<name>A0A0R1GFV6_9LACO</name>
<feature type="domain" description="Cas9 RuvC" evidence="2">
    <location>
        <begin position="66"/>
        <end position="182"/>
    </location>
</feature>
<comment type="caution">
    <text evidence="3">The sequence shown here is derived from an EMBL/GenBank/DDBJ whole genome shotgun (WGS) entry which is preliminary data.</text>
</comment>
<feature type="domain" description="CRISPR-associated endonuclease Cas9 PAM-interacting" evidence="1">
    <location>
        <begin position="207"/>
        <end position="481"/>
    </location>
</feature>
<keyword evidence="4" id="KW-1185">Reference proteome</keyword>
<organism evidence="3 4">
    <name type="scientific">Levilactobacillus parabrevis ATCC 53295</name>
    <dbReference type="NCBI Taxonomy" id="1267003"/>
    <lineage>
        <taxon>Bacteria</taxon>
        <taxon>Bacillati</taxon>
        <taxon>Bacillota</taxon>
        <taxon>Bacilli</taxon>
        <taxon>Lactobacillales</taxon>
        <taxon>Lactobacillaceae</taxon>
        <taxon>Levilactobacillus</taxon>
    </lineage>
</organism>
<dbReference type="Pfam" id="PF16595">
    <property type="entry name" value="Cas9_PI"/>
    <property type="match status" value="1"/>
</dbReference>
<dbReference type="InterPro" id="IPR032237">
    <property type="entry name" value="Cas9_PI"/>
</dbReference>
<evidence type="ECO:0000259" key="1">
    <source>
        <dbReference type="Pfam" id="PF16595"/>
    </source>
</evidence>
<protein>
    <submittedName>
        <fullName evidence="3">Uncharacterized protein</fullName>
    </submittedName>
</protein>
<evidence type="ECO:0000313" key="3">
    <source>
        <dbReference type="EMBL" id="KRK32936.1"/>
    </source>
</evidence>
<dbReference type="STRING" id="357278.IV61_GL002232"/>
<dbReference type="NCBIfam" id="TIGR01865">
    <property type="entry name" value="cas_Csn1"/>
    <property type="match status" value="1"/>
</dbReference>
<sequence>MLTQHNQDKGDNFALSICDARVQANWKVLNRAGLISNRKLANLEMTNDIFENKSDTFANRQLVETRQIIRLATEVLSQEYNLQDTLLVSVREGLSHQLRQELSLPKIREVNDYHHAMDAALAARIGMYMVKRYPDSLGYFVYGKYGKDTRKIRNFNFIRDIIHGDKSALVDPKTKKLLWDKQDIRYLKGLYEIKHMLVTDEVYNDNGELFQQTIQAAKEGKKEGSKQNTLIRHKKDMPTELYGGHIGSSDAYMCILRVFEKKEVTYWVMRVSKLELGKVKRLEKNGLSEKKFLHELFLSEVVGYGKQFKFEVVLPHVYLQQTVRDEINGKMRTFGLSVAKSISNHQQLYLSYDTQLHLDFRQKGYSSEEDKVTDRDVYSSILKQFQEYYPLMWGKDNQTLKNMSDSEEKFDELSEDDRIETLKKIMRGMHAGTEFAKLKYFGLGDEFGRIRRKHNGHPNKGAVLTDKASLIFQSPTGLFTRQIFLKNL</sequence>
<dbReference type="Proteomes" id="UP000051176">
    <property type="component" value="Unassembled WGS sequence"/>
</dbReference>
<reference evidence="3 4" key="1">
    <citation type="journal article" date="2015" name="Genome Announc.">
        <title>Expanding the biotechnology potential of lactobacilli through comparative genomics of 213 strains and associated genera.</title>
        <authorList>
            <person name="Sun Z."/>
            <person name="Harris H.M."/>
            <person name="McCann A."/>
            <person name="Guo C."/>
            <person name="Argimon S."/>
            <person name="Zhang W."/>
            <person name="Yang X."/>
            <person name="Jeffery I.B."/>
            <person name="Cooney J.C."/>
            <person name="Kagawa T.F."/>
            <person name="Liu W."/>
            <person name="Song Y."/>
            <person name="Salvetti E."/>
            <person name="Wrobel A."/>
            <person name="Rasinkangas P."/>
            <person name="Parkhill J."/>
            <person name="Rea M.C."/>
            <person name="O'Sullivan O."/>
            <person name="Ritari J."/>
            <person name="Douillard F.P."/>
            <person name="Paul Ross R."/>
            <person name="Yang R."/>
            <person name="Briner A.E."/>
            <person name="Felis G.E."/>
            <person name="de Vos W.M."/>
            <person name="Barrangou R."/>
            <person name="Klaenhammer T.R."/>
            <person name="Caufield P.W."/>
            <person name="Cui Y."/>
            <person name="Zhang H."/>
            <person name="O'Toole P.W."/>
        </authorList>
    </citation>
    <scope>NUCLEOTIDE SEQUENCE [LARGE SCALE GENOMIC DNA]</scope>
    <source>
        <strain evidence="3 4">ATCC 53295</strain>
    </source>
</reference>
<dbReference type="AlphaFoldDB" id="A0A0R1GFV6"/>
<dbReference type="EMBL" id="AZCZ01000083">
    <property type="protein sequence ID" value="KRK32936.1"/>
    <property type="molecule type" value="Genomic_DNA"/>
</dbReference>
<proteinExistence type="predicted"/>
<evidence type="ECO:0000313" key="4">
    <source>
        <dbReference type="Proteomes" id="UP000051176"/>
    </source>
</evidence>
<gene>
    <name evidence="3" type="ORF">FD07_GL002250</name>
</gene>
<dbReference type="GO" id="GO:0004519">
    <property type="term" value="F:endonuclease activity"/>
    <property type="evidence" value="ECO:0007669"/>
    <property type="project" value="InterPro"/>
</dbReference>
<dbReference type="Pfam" id="PF22702">
    <property type="entry name" value="Cas9_RuvC"/>
    <property type="match status" value="1"/>
</dbReference>
<evidence type="ECO:0000259" key="2">
    <source>
        <dbReference type="Pfam" id="PF22702"/>
    </source>
</evidence>
<dbReference type="InterPro" id="IPR055228">
    <property type="entry name" value="Cas9_RuvC"/>
</dbReference>
<accession>A0A0R1GFV6</accession>